<comment type="caution">
    <text evidence="2">The sequence shown here is derived from an EMBL/GenBank/DDBJ whole genome shotgun (WGS) entry which is preliminary data.</text>
</comment>
<feature type="compositionally biased region" description="Polar residues" evidence="1">
    <location>
        <begin position="66"/>
        <end position="96"/>
    </location>
</feature>
<gene>
    <name evidence="2" type="ORF">BDN71DRAFT_488249</name>
</gene>
<reference evidence="2" key="1">
    <citation type="submission" date="2020-11" db="EMBL/GenBank/DDBJ databases">
        <authorList>
            <consortium name="DOE Joint Genome Institute"/>
            <person name="Ahrendt S."/>
            <person name="Riley R."/>
            <person name="Andreopoulos W."/>
            <person name="Labutti K."/>
            <person name="Pangilinan J."/>
            <person name="Ruiz-Duenas F.J."/>
            <person name="Barrasa J.M."/>
            <person name="Sanchez-Garcia M."/>
            <person name="Camarero S."/>
            <person name="Miyauchi S."/>
            <person name="Serrano A."/>
            <person name="Linde D."/>
            <person name="Babiker R."/>
            <person name="Drula E."/>
            <person name="Ayuso-Fernandez I."/>
            <person name="Pacheco R."/>
            <person name="Padilla G."/>
            <person name="Ferreira P."/>
            <person name="Barriuso J."/>
            <person name="Kellner H."/>
            <person name="Castanera R."/>
            <person name="Alfaro M."/>
            <person name="Ramirez L."/>
            <person name="Pisabarro A.G."/>
            <person name="Kuo A."/>
            <person name="Tritt A."/>
            <person name="Lipzen A."/>
            <person name="He G."/>
            <person name="Yan M."/>
            <person name="Ng V."/>
            <person name="Cullen D."/>
            <person name="Martin F."/>
            <person name="Rosso M.-N."/>
            <person name="Henrissat B."/>
            <person name="Hibbett D."/>
            <person name="Martinez A.T."/>
            <person name="Grigoriev I.V."/>
        </authorList>
    </citation>
    <scope>NUCLEOTIDE SEQUENCE</scope>
    <source>
        <strain evidence="2">ATCC 90797</strain>
    </source>
</reference>
<dbReference type="Proteomes" id="UP000807025">
    <property type="component" value="Unassembled WGS sequence"/>
</dbReference>
<keyword evidence="3" id="KW-1185">Reference proteome</keyword>
<dbReference type="AlphaFoldDB" id="A0A9P6A9L7"/>
<dbReference type="EMBL" id="MU154522">
    <property type="protein sequence ID" value="KAF9501806.1"/>
    <property type="molecule type" value="Genomic_DNA"/>
</dbReference>
<evidence type="ECO:0000256" key="1">
    <source>
        <dbReference type="SAM" id="MobiDB-lite"/>
    </source>
</evidence>
<evidence type="ECO:0000313" key="3">
    <source>
        <dbReference type="Proteomes" id="UP000807025"/>
    </source>
</evidence>
<sequence length="115" mass="12290">MTKSKSSPLQIRVHRGFIQCSYVTECYQDAMGIATTMKGALKADFTASSLSQDSTRSPTIPARSGEATSDMRSMESGSVSQPGNAWSSPTQKSSPLASVKGFLKTDLSAPTEHRL</sequence>
<feature type="compositionally biased region" description="Polar residues" evidence="1">
    <location>
        <begin position="46"/>
        <end position="58"/>
    </location>
</feature>
<protein>
    <submittedName>
        <fullName evidence="2">Uncharacterized protein</fullName>
    </submittedName>
</protein>
<name>A0A9P6A9L7_PLEER</name>
<feature type="region of interest" description="Disordered" evidence="1">
    <location>
        <begin position="46"/>
        <end position="115"/>
    </location>
</feature>
<evidence type="ECO:0000313" key="2">
    <source>
        <dbReference type="EMBL" id="KAF9501806.1"/>
    </source>
</evidence>
<accession>A0A9P6A9L7</accession>
<proteinExistence type="predicted"/>
<organism evidence="2 3">
    <name type="scientific">Pleurotus eryngii</name>
    <name type="common">Boletus of the steppes</name>
    <dbReference type="NCBI Taxonomy" id="5323"/>
    <lineage>
        <taxon>Eukaryota</taxon>
        <taxon>Fungi</taxon>
        <taxon>Dikarya</taxon>
        <taxon>Basidiomycota</taxon>
        <taxon>Agaricomycotina</taxon>
        <taxon>Agaricomycetes</taxon>
        <taxon>Agaricomycetidae</taxon>
        <taxon>Agaricales</taxon>
        <taxon>Pleurotineae</taxon>
        <taxon>Pleurotaceae</taxon>
        <taxon>Pleurotus</taxon>
    </lineage>
</organism>